<feature type="transmembrane region" description="Helical" evidence="5">
    <location>
        <begin position="106"/>
        <end position="126"/>
    </location>
</feature>
<feature type="active site" description="Proton acceptor" evidence="4">
    <location>
        <position position="357"/>
    </location>
</feature>
<dbReference type="CDD" id="cd02440">
    <property type="entry name" value="AdoMet_MTases"/>
    <property type="match status" value="1"/>
</dbReference>
<feature type="domain" description="PABS" evidence="6">
    <location>
        <begin position="201"/>
        <end position="435"/>
    </location>
</feature>
<dbReference type="Pfam" id="PF01564">
    <property type="entry name" value="Spermine_synth"/>
    <property type="match status" value="1"/>
</dbReference>
<keyword evidence="3 4" id="KW-0620">Polyamine biosynthesis</keyword>
<dbReference type="PANTHER" id="PTHR43317">
    <property type="entry name" value="THERMOSPERMINE SYNTHASE ACAULIS5"/>
    <property type="match status" value="1"/>
</dbReference>
<dbReference type="SUPFAM" id="SSF53335">
    <property type="entry name" value="S-adenosyl-L-methionine-dependent methyltransferases"/>
    <property type="match status" value="1"/>
</dbReference>
<feature type="transmembrane region" description="Helical" evidence="5">
    <location>
        <begin position="35"/>
        <end position="55"/>
    </location>
</feature>
<dbReference type="Gene3D" id="1.20.1250.20">
    <property type="entry name" value="MFS general substrate transporter like domains"/>
    <property type="match status" value="1"/>
</dbReference>
<feature type="transmembrane region" description="Helical" evidence="5">
    <location>
        <begin position="192"/>
        <end position="209"/>
    </location>
</feature>
<keyword evidence="5" id="KW-1133">Transmembrane helix</keyword>
<gene>
    <name evidence="7" type="ORF">ACFFHF_16005</name>
</gene>
<feature type="transmembrane region" description="Helical" evidence="5">
    <location>
        <begin position="167"/>
        <end position="185"/>
    </location>
</feature>
<dbReference type="PROSITE" id="PS51006">
    <property type="entry name" value="PABS_2"/>
    <property type="match status" value="1"/>
</dbReference>
<evidence type="ECO:0000256" key="5">
    <source>
        <dbReference type="SAM" id="Phobius"/>
    </source>
</evidence>
<evidence type="ECO:0000313" key="8">
    <source>
        <dbReference type="Proteomes" id="UP001589738"/>
    </source>
</evidence>
<protein>
    <submittedName>
        <fullName evidence="7">Fused MFS/spermidine synthase</fullName>
    </submittedName>
</protein>
<evidence type="ECO:0000313" key="7">
    <source>
        <dbReference type="EMBL" id="MFC0476707.1"/>
    </source>
</evidence>
<evidence type="ECO:0000256" key="1">
    <source>
        <dbReference type="ARBA" id="ARBA00007867"/>
    </source>
</evidence>
<proteinExistence type="inferred from homology"/>
<dbReference type="EMBL" id="JBHLUU010000109">
    <property type="protein sequence ID" value="MFC0476707.1"/>
    <property type="molecule type" value="Genomic_DNA"/>
</dbReference>
<dbReference type="InterPro" id="IPR030374">
    <property type="entry name" value="PABS"/>
</dbReference>
<keyword evidence="8" id="KW-1185">Reference proteome</keyword>
<keyword evidence="5" id="KW-0812">Transmembrane</keyword>
<keyword evidence="2 4" id="KW-0808">Transferase</keyword>
<feature type="transmembrane region" description="Helical" evidence="5">
    <location>
        <begin position="5"/>
        <end position="23"/>
    </location>
</feature>
<organism evidence="7 8">
    <name type="scientific">Robertmurraya beringensis</name>
    <dbReference type="NCBI Taxonomy" id="641660"/>
    <lineage>
        <taxon>Bacteria</taxon>
        <taxon>Bacillati</taxon>
        <taxon>Bacillota</taxon>
        <taxon>Bacilli</taxon>
        <taxon>Bacillales</taxon>
        <taxon>Bacillaceae</taxon>
        <taxon>Robertmurraya</taxon>
    </lineage>
</organism>
<evidence type="ECO:0000256" key="3">
    <source>
        <dbReference type="ARBA" id="ARBA00023115"/>
    </source>
</evidence>
<reference evidence="7 8" key="1">
    <citation type="submission" date="2024-09" db="EMBL/GenBank/DDBJ databases">
        <authorList>
            <person name="Sun Q."/>
            <person name="Mori K."/>
        </authorList>
    </citation>
    <scope>NUCLEOTIDE SEQUENCE [LARGE SCALE GENOMIC DNA]</scope>
    <source>
        <strain evidence="7 8">CGMCC 1.9126</strain>
    </source>
</reference>
<dbReference type="CDD" id="cd06174">
    <property type="entry name" value="MFS"/>
    <property type="match status" value="1"/>
</dbReference>
<dbReference type="InterPro" id="IPR036259">
    <property type="entry name" value="MFS_trans_sf"/>
</dbReference>
<name>A0ABV6KTP8_9BACI</name>
<sequence length="469" mass="52767">MQKKVYFNLFVFSFVIMGLEMTASRFVAPTFGNTVYTWGIVISIFLIGSSVGYTIGGFVADRNSNKTILLSLNLIGILLVTLIPTIKDITFPYLSPLPNEVGTTLGVTVLYLFPNLIFSIIVTVLMKVGLSDNTTGRVIGNLHTFSAVGSVLGTIVTTFWLIPVGNINTVIGILALMVFISSLFFYETKTRLEIILVVIPALFILLLFLDSKNEPVGEILYQDTSLYHEIVVYQTEYFDGKKGPFRYMNFGDDDTIQGLMEINYPDRLSLDYSKSIWEISETFRPDSQNVFMIGHGIGTLTQKFEKNGKKVKVAEIDKQVLEVSREYFGYEGDSVEIGDGRRILSKQLNKFDVMVLDAYNNTEQIPFHLISKEFFTLTSDKLDENGLLLVNAIGKTKGDELIKSMNSTLKSVYPYVSVYSFEDKKGIQNLTFVASKSKFDKNKIKQQKLFQIGEGEIILDENTKLRNVN</sequence>
<accession>A0ABV6KTP8</accession>
<evidence type="ECO:0000256" key="4">
    <source>
        <dbReference type="PROSITE-ProRule" id="PRU00354"/>
    </source>
</evidence>
<evidence type="ECO:0000259" key="6">
    <source>
        <dbReference type="PROSITE" id="PS51006"/>
    </source>
</evidence>
<feature type="transmembrane region" description="Helical" evidence="5">
    <location>
        <begin position="138"/>
        <end position="161"/>
    </location>
</feature>
<dbReference type="SUPFAM" id="SSF103473">
    <property type="entry name" value="MFS general substrate transporter"/>
    <property type="match status" value="1"/>
</dbReference>
<comment type="similarity">
    <text evidence="1">Belongs to the spermidine/spermine synthase family.</text>
</comment>
<comment type="caution">
    <text evidence="7">The sequence shown here is derived from an EMBL/GenBank/DDBJ whole genome shotgun (WGS) entry which is preliminary data.</text>
</comment>
<dbReference type="PANTHER" id="PTHR43317:SF1">
    <property type="entry name" value="THERMOSPERMINE SYNTHASE ACAULIS5"/>
    <property type="match status" value="1"/>
</dbReference>
<dbReference type="Proteomes" id="UP001589738">
    <property type="component" value="Unassembled WGS sequence"/>
</dbReference>
<feature type="transmembrane region" description="Helical" evidence="5">
    <location>
        <begin position="67"/>
        <end position="86"/>
    </location>
</feature>
<dbReference type="InterPro" id="IPR029063">
    <property type="entry name" value="SAM-dependent_MTases_sf"/>
</dbReference>
<evidence type="ECO:0000256" key="2">
    <source>
        <dbReference type="ARBA" id="ARBA00022679"/>
    </source>
</evidence>
<dbReference type="Gene3D" id="3.40.50.150">
    <property type="entry name" value="Vaccinia Virus protein VP39"/>
    <property type="match status" value="1"/>
</dbReference>
<keyword evidence="5" id="KW-0472">Membrane</keyword>
<dbReference type="RefSeq" id="WP_160548493.1">
    <property type="nucleotide sequence ID" value="NZ_JBHLUU010000109.1"/>
</dbReference>
<dbReference type="NCBIfam" id="NF037959">
    <property type="entry name" value="MFS_SpdSyn"/>
    <property type="match status" value="1"/>
</dbReference>